<sequence length="150" mass="17075">MERAAKKHGKKKKSSQLSPESTGDGSIERMLRPQQPKPSPTPKTFITSIPAIFPIAERFAKRVNITTPTQQPERVTIPTRKIVKIKAKDYNLNSDGINVEDFIKRAERIASIQGSNEMDLAKQIAFCSEDKDIRYEIEGIPRYEMEDWAN</sequence>
<reference evidence="2" key="1">
    <citation type="submission" date="2021-03" db="EMBL/GenBank/DDBJ databases">
        <title>Draft genome sequence of rust myrtle Austropuccinia psidii MF-1, a brazilian biotype.</title>
        <authorList>
            <person name="Quecine M.C."/>
            <person name="Pachon D.M.R."/>
            <person name="Bonatelli M.L."/>
            <person name="Correr F.H."/>
            <person name="Franceschini L.M."/>
            <person name="Leite T.F."/>
            <person name="Margarido G.R.A."/>
            <person name="Almeida C.A."/>
            <person name="Ferrarezi J.A."/>
            <person name="Labate C.A."/>
        </authorList>
    </citation>
    <scope>NUCLEOTIDE SEQUENCE</scope>
    <source>
        <strain evidence="2">MF-1</strain>
    </source>
</reference>
<name>A0A9Q3HGG9_9BASI</name>
<accession>A0A9Q3HGG9</accession>
<proteinExistence type="predicted"/>
<comment type="caution">
    <text evidence="2">The sequence shown here is derived from an EMBL/GenBank/DDBJ whole genome shotgun (WGS) entry which is preliminary data.</text>
</comment>
<evidence type="ECO:0000313" key="2">
    <source>
        <dbReference type="EMBL" id="MBW0504548.1"/>
    </source>
</evidence>
<evidence type="ECO:0000256" key="1">
    <source>
        <dbReference type="SAM" id="MobiDB-lite"/>
    </source>
</evidence>
<protein>
    <submittedName>
        <fullName evidence="2">Uncharacterized protein</fullName>
    </submittedName>
</protein>
<dbReference type="OrthoDB" id="2506366at2759"/>
<organism evidence="2 3">
    <name type="scientific">Austropuccinia psidii MF-1</name>
    <dbReference type="NCBI Taxonomy" id="1389203"/>
    <lineage>
        <taxon>Eukaryota</taxon>
        <taxon>Fungi</taxon>
        <taxon>Dikarya</taxon>
        <taxon>Basidiomycota</taxon>
        <taxon>Pucciniomycotina</taxon>
        <taxon>Pucciniomycetes</taxon>
        <taxon>Pucciniales</taxon>
        <taxon>Sphaerophragmiaceae</taxon>
        <taxon>Austropuccinia</taxon>
    </lineage>
</organism>
<keyword evidence="3" id="KW-1185">Reference proteome</keyword>
<feature type="compositionally biased region" description="Basic residues" evidence="1">
    <location>
        <begin position="1"/>
        <end position="14"/>
    </location>
</feature>
<feature type="compositionally biased region" description="Polar residues" evidence="1">
    <location>
        <begin position="15"/>
        <end position="24"/>
    </location>
</feature>
<dbReference type="AlphaFoldDB" id="A0A9Q3HGG9"/>
<dbReference type="Proteomes" id="UP000765509">
    <property type="component" value="Unassembled WGS sequence"/>
</dbReference>
<gene>
    <name evidence="2" type="ORF">O181_044263</name>
</gene>
<evidence type="ECO:0000313" key="3">
    <source>
        <dbReference type="Proteomes" id="UP000765509"/>
    </source>
</evidence>
<dbReference type="EMBL" id="AVOT02017997">
    <property type="protein sequence ID" value="MBW0504548.1"/>
    <property type="molecule type" value="Genomic_DNA"/>
</dbReference>
<feature type="region of interest" description="Disordered" evidence="1">
    <location>
        <begin position="1"/>
        <end position="46"/>
    </location>
</feature>